<evidence type="ECO:0000313" key="3">
    <source>
        <dbReference type="EMBL" id="AIW03495.1"/>
    </source>
</evidence>
<dbReference type="InterPro" id="IPR049103">
    <property type="entry name" value="Gp67_C"/>
</dbReference>
<dbReference type="Proteomes" id="UP000030207">
    <property type="component" value="Segment"/>
</dbReference>
<dbReference type="KEGG" id="vg:24608072"/>
<organism evidence="3 4">
    <name type="scientific">Bacillus phage Moonbeam</name>
    <dbReference type="NCBI Taxonomy" id="1540091"/>
    <lineage>
        <taxon>Viruses</taxon>
        <taxon>Duplodnaviria</taxon>
        <taxon>Heunggongvirae</taxon>
        <taxon>Uroviricota</taxon>
        <taxon>Caudoviricetes</taxon>
        <taxon>Herelleviridae</taxon>
        <taxon>Bastillevirinae</taxon>
        <taxon>Moonbeamvirus</taxon>
        <taxon>Moonbeamvirus moonbeam</taxon>
    </lineage>
</organism>
<keyword evidence="4" id="KW-1185">Reference proteome</keyword>
<dbReference type="Pfam" id="PF20881">
    <property type="entry name" value="G1_gp67_C"/>
    <property type="match status" value="1"/>
</dbReference>
<gene>
    <name evidence="3" type="ORF">CPT_Moonbeam97</name>
</gene>
<dbReference type="Pfam" id="PF20880">
    <property type="entry name" value="G1_gp67_N"/>
    <property type="match status" value="1"/>
</dbReference>
<evidence type="ECO:0000313" key="4">
    <source>
        <dbReference type="Proteomes" id="UP000030207"/>
    </source>
</evidence>
<accession>A0A0A0RN58</accession>
<proteinExistence type="predicted"/>
<feature type="domain" description="Gp67 N-terminal" evidence="1">
    <location>
        <begin position="11"/>
        <end position="79"/>
    </location>
</feature>
<dbReference type="OrthoDB" id="11463at10239"/>
<sequence>MKTTIKTEELLNLEVRTTSQGKENYLLPIQNLFQWYPFNVNFEYMHSDSQKQMYLVKLPCYKGDNIYDTTVLKNSEPLEELAGTLVNWKVFQRNAWIMLRASQLGLPKTLLDEYTLDDVKEGYEVLHNVHSELQERLYSRLEGEENIYDVATKSELTFLEELGEMYAMLNIMRKIKEGR</sequence>
<dbReference type="GeneID" id="24608072"/>
<protein>
    <submittedName>
        <fullName evidence="3">Uncharacterized protein</fullName>
    </submittedName>
</protein>
<dbReference type="RefSeq" id="YP_009151660.1">
    <property type="nucleotide sequence ID" value="NC_027374.1"/>
</dbReference>
<dbReference type="InterPro" id="IPR049102">
    <property type="entry name" value="Gp67_N"/>
</dbReference>
<feature type="domain" description="Gp67 C-terminal" evidence="2">
    <location>
        <begin position="144"/>
        <end position="176"/>
    </location>
</feature>
<name>A0A0A0RN58_9CAUD</name>
<reference evidence="3 4" key="1">
    <citation type="submission" date="2014-07" db="EMBL/GenBank/DDBJ databases">
        <title>Complete Genome of Bacillus megaterium Myophage Moonbeam.</title>
        <authorList>
            <person name="Cadungog J.N."/>
            <person name="Khatemi B.E."/>
            <person name="Hernandez A.C."/>
            <person name="Everett G.F.K."/>
        </authorList>
    </citation>
    <scope>NUCLEOTIDE SEQUENCE [LARGE SCALE GENOMIC DNA]</scope>
</reference>
<dbReference type="EMBL" id="KM236246">
    <property type="protein sequence ID" value="AIW03495.1"/>
    <property type="molecule type" value="Genomic_DNA"/>
</dbReference>
<evidence type="ECO:0000259" key="1">
    <source>
        <dbReference type="Pfam" id="PF20880"/>
    </source>
</evidence>
<evidence type="ECO:0000259" key="2">
    <source>
        <dbReference type="Pfam" id="PF20881"/>
    </source>
</evidence>